<name>A5G490_GEOUR</name>
<dbReference type="AlphaFoldDB" id="A5G490"/>
<dbReference type="HOGENOM" id="CLU_2436600_0_0_7"/>
<organism evidence="1 2">
    <name type="scientific">Geotalea uraniireducens (strain Rf4)</name>
    <name type="common">Geobacter uraniireducens</name>
    <dbReference type="NCBI Taxonomy" id="351605"/>
    <lineage>
        <taxon>Bacteria</taxon>
        <taxon>Pseudomonadati</taxon>
        <taxon>Thermodesulfobacteriota</taxon>
        <taxon>Desulfuromonadia</taxon>
        <taxon>Geobacterales</taxon>
        <taxon>Geobacteraceae</taxon>
        <taxon>Geotalea</taxon>
    </lineage>
</organism>
<evidence type="ECO:0000313" key="2">
    <source>
        <dbReference type="Proteomes" id="UP000006695"/>
    </source>
</evidence>
<dbReference type="RefSeq" id="WP_011939298.1">
    <property type="nucleotide sequence ID" value="NC_009483.1"/>
</dbReference>
<dbReference type="EMBL" id="CP000698">
    <property type="protein sequence ID" value="ABQ26608.1"/>
    <property type="molecule type" value="Genomic_DNA"/>
</dbReference>
<dbReference type="KEGG" id="gur:Gura_2429"/>
<dbReference type="OrthoDB" id="5397462at2"/>
<gene>
    <name evidence="1" type="ordered locus">Gura_2429</name>
</gene>
<evidence type="ECO:0000313" key="1">
    <source>
        <dbReference type="EMBL" id="ABQ26608.1"/>
    </source>
</evidence>
<protein>
    <submittedName>
        <fullName evidence="1">Uncharacterized protein</fullName>
    </submittedName>
</protein>
<sequence length="88" mass="10450">MEKMDTKMLEELGESEYRELEIVYCRLRDLKTSIAQMHDAYLAQAMPPDFDKVEAIHLMADELFDDLERYLRPECDPDSAYKTVKRED</sequence>
<keyword evidence="2" id="KW-1185">Reference proteome</keyword>
<dbReference type="Proteomes" id="UP000006695">
    <property type="component" value="Chromosome"/>
</dbReference>
<proteinExistence type="predicted"/>
<accession>A5G490</accession>
<reference evidence="1 2" key="1">
    <citation type="submission" date="2007-05" db="EMBL/GenBank/DDBJ databases">
        <title>Complete sequence of Geobacter uraniireducens Rf4.</title>
        <authorList>
            <consortium name="US DOE Joint Genome Institute"/>
            <person name="Copeland A."/>
            <person name="Lucas S."/>
            <person name="Lapidus A."/>
            <person name="Barry K."/>
            <person name="Detter J.C."/>
            <person name="Glavina del Rio T."/>
            <person name="Hammon N."/>
            <person name="Israni S."/>
            <person name="Dalin E."/>
            <person name="Tice H."/>
            <person name="Pitluck S."/>
            <person name="Chertkov O."/>
            <person name="Brettin T."/>
            <person name="Bruce D."/>
            <person name="Han C."/>
            <person name="Schmutz J."/>
            <person name="Larimer F."/>
            <person name="Land M."/>
            <person name="Hauser L."/>
            <person name="Kyrpides N."/>
            <person name="Mikhailova N."/>
            <person name="Shelobolina E."/>
            <person name="Aklujkar M."/>
            <person name="Lovley D."/>
            <person name="Richardson P."/>
        </authorList>
    </citation>
    <scope>NUCLEOTIDE SEQUENCE [LARGE SCALE GENOMIC DNA]</scope>
    <source>
        <strain evidence="1 2">Rf4</strain>
    </source>
</reference>